<evidence type="ECO:0000313" key="2">
    <source>
        <dbReference type="EMBL" id="ATW24364.1"/>
    </source>
</evidence>
<dbReference type="RefSeq" id="WP_148133557.1">
    <property type="nucleotide sequence ID" value="NZ_CP017634.1"/>
</dbReference>
<organism evidence="2 3">
    <name type="scientific">Formimonas warabiya</name>
    <dbReference type="NCBI Taxonomy" id="1761012"/>
    <lineage>
        <taxon>Bacteria</taxon>
        <taxon>Bacillati</taxon>
        <taxon>Bacillota</taxon>
        <taxon>Clostridia</taxon>
        <taxon>Eubacteriales</taxon>
        <taxon>Peptococcaceae</taxon>
        <taxon>Candidatus Formimonas</taxon>
    </lineage>
</organism>
<evidence type="ECO:0000313" key="3">
    <source>
        <dbReference type="Proteomes" id="UP000323521"/>
    </source>
</evidence>
<proteinExistence type="inferred from homology"/>
<gene>
    <name evidence="2" type="ORF">DCMF_05815</name>
</gene>
<dbReference type="SUPFAM" id="SSF52540">
    <property type="entry name" value="P-loop containing nucleoside triphosphate hydrolases"/>
    <property type="match status" value="1"/>
</dbReference>
<keyword evidence="3" id="KW-1185">Reference proteome</keyword>
<protein>
    <recommendedName>
        <fullName evidence="4">Asp23/Gls24 family envelope stress response protein</fullName>
    </recommendedName>
</protein>
<dbReference type="EMBL" id="CP017634">
    <property type="protein sequence ID" value="ATW24364.1"/>
    <property type="molecule type" value="Genomic_DNA"/>
</dbReference>
<name>A0A3G1KPG9_FORW1</name>
<dbReference type="OrthoDB" id="5429664at2"/>
<dbReference type="AlphaFoldDB" id="A0A3G1KPG9"/>
<evidence type="ECO:0000256" key="1">
    <source>
        <dbReference type="ARBA" id="ARBA00005721"/>
    </source>
</evidence>
<sequence>MQVLAFIGPSGTGKSHHAIFVAQEYHAEMIIDDGLLIQGSRILAGSSAKRSPTKVGAIKTALFTEDAHAEEVKNQIAESQPSRILILGTSTSMVEKIALRLELPLPETVINIDDIVSPESIKKARQIREQLGTHVVPAPTVEVKQRFSGNIIDPLRSFFRKRNPGNRPLTSKHLWVEQTVVRPTFNFWGKFYISNYVIIEIIKYVSLDVPGIDRVMRSNVENSEQGLALHVDVSLVYGYFLPDVMVQAQKTIQKHVEYMTSLNVISIDIHAVKLVMREQGTEE</sequence>
<evidence type="ECO:0008006" key="4">
    <source>
        <dbReference type="Google" id="ProtNLM"/>
    </source>
</evidence>
<dbReference type="Pfam" id="PF03780">
    <property type="entry name" value="Asp23"/>
    <property type="match status" value="1"/>
</dbReference>
<comment type="similarity">
    <text evidence="1">Belongs to the asp23 family.</text>
</comment>
<dbReference type="InterPro" id="IPR027417">
    <property type="entry name" value="P-loop_NTPase"/>
</dbReference>
<dbReference type="InterPro" id="IPR005531">
    <property type="entry name" value="Asp23"/>
</dbReference>
<accession>A0A3G1KPG9</accession>
<dbReference type="KEGG" id="fwa:DCMF_05815"/>
<reference evidence="2 3" key="1">
    <citation type="submission" date="2016-10" db="EMBL/GenBank/DDBJ databases">
        <title>Complete Genome Sequence of Peptococcaceae strain DCMF.</title>
        <authorList>
            <person name="Edwards R.J."/>
            <person name="Holland S.I."/>
            <person name="Deshpande N.P."/>
            <person name="Wong Y.K."/>
            <person name="Ertan H."/>
            <person name="Manefield M."/>
            <person name="Russell T.L."/>
            <person name="Lee M.J."/>
        </authorList>
    </citation>
    <scope>NUCLEOTIDE SEQUENCE [LARGE SCALE GENOMIC DNA]</scope>
    <source>
        <strain evidence="2 3">DCMF</strain>
    </source>
</reference>
<dbReference type="Proteomes" id="UP000323521">
    <property type="component" value="Chromosome"/>
</dbReference>